<dbReference type="InterPro" id="IPR041075">
    <property type="entry name" value="NOD1/2_WH"/>
</dbReference>
<dbReference type="Pfam" id="PF17779">
    <property type="entry name" value="WHD_NOD2"/>
    <property type="match status" value="1"/>
</dbReference>
<organism evidence="8 9">
    <name type="scientific">Cyprinus carpio carpio</name>
    <dbReference type="NCBI Taxonomy" id="630221"/>
    <lineage>
        <taxon>Eukaryota</taxon>
        <taxon>Metazoa</taxon>
        <taxon>Chordata</taxon>
        <taxon>Craniata</taxon>
        <taxon>Vertebrata</taxon>
        <taxon>Euteleostomi</taxon>
        <taxon>Actinopterygii</taxon>
        <taxon>Neopterygii</taxon>
        <taxon>Teleostei</taxon>
        <taxon>Ostariophysi</taxon>
        <taxon>Cypriniformes</taxon>
        <taxon>Cyprinidae</taxon>
        <taxon>Cyprininae</taxon>
        <taxon>Cyprinus</taxon>
    </lineage>
</organism>
<dbReference type="InterPro" id="IPR051261">
    <property type="entry name" value="NLR"/>
</dbReference>
<feature type="domain" description="NACHT" evidence="7">
    <location>
        <begin position="385"/>
        <end position="519"/>
    </location>
</feature>
<dbReference type="InterPro" id="IPR041267">
    <property type="entry name" value="NLRP_HD2"/>
</dbReference>
<reference evidence="8" key="2">
    <citation type="submission" date="2025-09" db="UniProtKB">
        <authorList>
            <consortium name="Ensembl"/>
        </authorList>
    </citation>
    <scope>IDENTIFICATION</scope>
</reference>
<dbReference type="PANTHER" id="PTHR24106">
    <property type="entry name" value="NACHT, LRR AND CARD DOMAINS-CONTAINING"/>
    <property type="match status" value="1"/>
</dbReference>
<dbReference type="FunFam" id="3.40.50.300:FF:000210">
    <property type="entry name" value="Si:dkey-16p6.1"/>
    <property type="match status" value="1"/>
</dbReference>
<dbReference type="SMART" id="SM01288">
    <property type="entry name" value="FISNA"/>
    <property type="match status" value="1"/>
</dbReference>
<evidence type="ECO:0000256" key="1">
    <source>
        <dbReference type="ARBA" id="ARBA00004496"/>
    </source>
</evidence>
<keyword evidence="9" id="KW-1185">Reference proteome</keyword>
<evidence type="ECO:0000256" key="2">
    <source>
        <dbReference type="ARBA" id="ARBA00022490"/>
    </source>
</evidence>
<evidence type="ECO:0000313" key="9">
    <source>
        <dbReference type="Proteomes" id="UP001108240"/>
    </source>
</evidence>
<evidence type="ECO:0000256" key="5">
    <source>
        <dbReference type="ARBA" id="ARBA00022741"/>
    </source>
</evidence>
<dbReference type="Proteomes" id="UP001108240">
    <property type="component" value="Unplaced"/>
</dbReference>
<dbReference type="Pfam" id="PF17776">
    <property type="entry name" value="NLRC4_HD2"/>
    <property type="match status" value="1"/>
</dbReference>
<keyword evidence="3" id="KW-0433">Leucine-rich repeat</keyword>
<keyword evidence="6" id="KW-0067">ATP-binding</keyword>
<dbReference type="OMA" id="HINYHDT"/>
<dbReference type="AlphaFoldDB" id="A0A8C1DWF6"/>
<evidence type="ECO:0000256" key="3">
    <source>
        <dbReference type="ARBA" id="ARBA00022614"/>
    </source>
</evidence>
<sequence>MKSNNSMRLPPYLSDVDAQRAASPGFSCVSMKSNNSMRLPPYLSDVDAQRAASPGFSCVSMKSNNSMRLPPYLSDVDAQRAASPGFSCVSMKSNNSMRLPPYLSDVDAQRAASPGFSCVSMKSNNSMRLPPYLSDVDAQRAASPGFSCVSMKSNNSMRLPPYLSVIDAQRAGSPGLSCVSMKSNNSMMLPPNLSDGPAVVSDPVIISRKRKRAASPISSCVSMKSNNYIHHPPDLSDGPVTSDFVAGRADQIRYVSCQTSTSSYSQNHINYHDTEAPQQLDSHQPVHDDLQRVKDQHKTSMKNKYESLFEGVKLQENQTLLNRIYTQLYIIEGESEGVNEEHEVLQMEKSYRTLQDTPINCNDIFNPLPEPGYDEMRRKSKDKIKTVLTKGIAGIGKTVSVQKFILDWVEGKANQDVDFMFVLTFRELNLIKDHQYSLHRLLLDFHPELQDLDSKIYDECNVVFIFDGLDESRIKLMFSDGQKVSDVTEISSVGVLMSNLLKGDLLPSALIWITTRPAAANQIPSNYINRVTEIQGFNDPQKEEYFRKRISDEHQASRIISHIRRARSLHIMCHIPVFCWISSTVLQNILKQDLSAEIPQTLTEMYIYFLLIQTNMRNQKYEERDPEKLLQSNREVIVKLAELAFNQLMKGNVMFYEEDLRESGIDVTDASVYSGICTEIFREESVIYQRKVYSFVHLSFQEFFAALYVFFCYLHKNSEILKMFLTGKSRTQCENVPLDVFLKGAMNKALKSKNGHLDLFLRFLHGVSLESNQRLLQDVLIHTENNPESIKKITQNLKRGQKKTTSVLTDG</sequence>
<keyword evidence="4" id="KW-0677">Repeat</keyword>
<dbReference type="Pfam" id="PF05729">
    <property type="entry name" value="NACHT"/>
    <property type="match status" value="1"/>
</dbReference>
<dbReference type="InterPro" id="IPR029495">
    <property type="entry name" value="NACHT-assoc"/>
</dbReference>
<evidence type="ECO:0000256" key="6">
    <source>
        <dbReference type="ARBA" id="ARBA00022840"/>
    </source>
</evidence>
<accession>A0A8C1DWF6</accession>
<dbReference type="GO" id="GO:0005737">
    <property type="term" value="C:cytoplasm"/>
    <property type="evidence" value="ECO:0007669"/>
    <property type="project" value="UniProtKB-SubCell"/>
</dbReference>
<evidence type="ECO:0000259" key="7">
    <source>
        <dbReference type="PROSITE" id="PS50837"/>
    </source>
</evidence>
<dbReference type="InterPro" id="IPR027417">
    <property type="entry name" value="P-loop_NTPase"/>
</dbReference>
<keyword evidence="5" id="KW-0547">Nucleotide-binding</keyword>
<evidence type="ECO:0000313" key="8">
    <source>
        <dbReference type="Ensembl" id="ENSCCRP00000068590.2"/>
    </source>
</evidence>
<evidence type="ECO:0000256" key="4">
    <source>
        <dbReference type="ARBA" id="ARBA00022737"/>
    </source>
</evidence>
<protein>
    <recommendedName>
        <fullName evidence="7">NACHT domain-containing protein</fullName>
    </recommendedName>
</protein>
<dbReference type="Pfam" id="PF14484">
    <property type="entry name" value="FISNA"/>
    <property type="match status" value="1"/>
</dbReference>
<dbReference type="InterPro" id="IPR007111">
    <property type="entry name" value="NACHT_NTPase"/>
</dbReference>
<dbReference type="Ensembl" id="ENSCCRT00000074333.2">
    <property type="protein sequence ID" value="ENSCCRP00000068590.2"/>
    <property type="gene ID" value="ENSCCRG00000036961.2"/>
</dbReference>
<reference evidence="8" key="1">
    <citation type="submission" date="2025-08" db="UniProtKB">
        <authorList>
            <consortium name="Ensembl"/>
        </authorList>
    </citation>
    <scope>IDENTIFICATION</scope>
</reference>
<dbReference type="Gene3D" id="3.40.50.300">
    <property type="entry name" value="P-loop containing nucleotide triphosphate hydrolases"/>
    <property type="match status" value="1"/>
</dbReference>
<dbReference type="GO" id="GO:0005524">
    <property type="term" value="F:ATP binding"/>
    <property type="evidence" value="ECO:0007669"/>
    <property type="project" value="UniProtKB-KW"/>
</dbReference>
<dbReference type="PROSITE" id="PS50837">
    <property type="entry name" value="NACHT"/>
    <property type="match status" value="1"/>
</dbReference>
<comment type="subcellular location">
    <subcellularLocation>
        <location evidence="1">Cytoplasm</location>
    </subcellularLocation>
</comment>
<dbReference type="GeneTree" id="ENSGT01150000286911"/>
<keyword evidence="2" id="KW-0963">Cytoplasm</keyword>
<dbReference type="SUPFAM" id="SSF52540">
    <property type="entry name" value="P-loop containing nucleoside triphosphate hydrolases"/>
    <property type="match status" value="1"/>
</dbReference>
<name>A0A8C1DWF6_CYPCA</name>
<proteinExistence type="predicted"/>